<evidence type="ECO:0000313" key="2">
    <source>
        <dbReference type="EMBL" id="CAG8595076.1"/>
    </source>
</evidence>
<keyword evidence="3" id="KW-1185">Reference proteome</keyword>
<feature type="region of interest" description="Disordered" evidence="1">
    <location>
        <begin position="1"/>
        <end position="64"/>
    </location>
</feature>
<dbReference type="EMBL" id="CAJVPL010001987">
    <property type="protein sequence ID" value="CAG8595076.1"/>
    <property type="molecule type" value="Genomic_DNA"/>
</dbReference>
<proteinExistence type="predicted"/>
<comment type="caution">
    <text evidence="2">The sequence shown here is derived from an EMBL/GenBank/DDBJ whole genome shotgun (WGS) entry which is preliminary data.</text>
</comment>
<dbReference type="AlphaFoldDB" id="A0A9N9G9T9"/>
<dbReference type="OrthoDB" id="10570198at2759"/>
<reference evidence="2" key="1">
    <citation type="submission" date="2021-06" db="EMBL/GenBank/DDBJ databases">
        <authorList>
            <person name="Kallberg Y."/>
            <person name="Tangrot J."/>
            <person name="Rosling A."/>
        </authorList>
    </citation>
    <scope>NUCLEOTIDE SEQUENCE</scope>
    <source>
        <strain evidence="2">MT106</strain>
    </source>
</reference>
<dbReference type="Proteomes" id="UP000789831">
    <property type="component" value="Unassembled WGS sequence"/>
</dbReference>
<feature type="compositionally biased region" description="Low complexity" evidence="1">
    <location>
        <begin position="19"/>
        <end position="31"/>
    </location>
</feature>
<name>A0A9N9G9T9_9GLOM</name>
<accession>A0A9N9G9T9</accession>
<evidence type="ECO:0000313" key="3">
    <source>
        <dbReference type="Proteomes" id="UP000789831"/>
    </source>
</evidence>
<evidence type="ECO:0000256" key="1">
    <source>
        <dbReference type="SAM" id="MobiDB-lite"/>
    </source>
</evidence>
<feature type="compositionally biased region" description="Polar residues" evidence="1">
    <location>
        <begin position="50"/>
        <end position="64"/>
    </location>
</feature>
<gene>
    <name evidence="2" type="ORF">AGERDE_LOCUS8807</name>
</gene>
<organism evidence="2 3">
    <name type="scientific">Ambispora gerdemannii</name>
    <dbReference type="NCBI Taxonomy" id="144530"/>
    <lineage>
        <taxon>Eukaryota</taxon>
        <taxon>Fungi</taxon>
        <taxon>Fungi incertae sedis</taxon>
        <taxon>Mucoromycota</taxon>
        <taxon>Glomeromycotina</taxon>
        <taxon>Glomeromycetes</taxon>
        <taxon>Archaeosporales</taxon>
        <taxon>Ambisporaceae</taxon>
        <taxon>Ambispora</taxon>
    </lineage>
</organism>
<sequence length="140" mass="15978">MTTSSKDDAQCPARRSATNNPNYYSSSPQYYRKPTASHYEDGKRTRRNAAPNSGSTINHNQPSSTFVRRKFLENMFPPPPKCKDECVICAYSQYPPSCPKCYPAYYPPPCSCYQEEYNDVPAYPPYPPPCPCPECYPYDN</sequence>
<protein>
    <submittedName>
        <fullName evidence="2">1211_t:CDS:1</fullName>
    </submittedName>
</protein>